<dbReference type="InterPro" id="IPR001412">
    <property type="entry name" value="aa-tRNA-synth_I_CS"/>
</dbReference>
<accession>A0AA45WWW3</accession>
<dbReference type="NCBIfam" id="TIGR00399">
    <property type="entry name" value="metG_C_term"/>
    <property type="match status" value="1"/>
</dbReference>
<dbReference type="GO" id="GO:0000049">
    <property type="term" value="F:tRNA binding"/>
    <property type="evidence" value="ECO:0007669"/>
    <property type="project" value="UniProtKB-UniRule"/>
</dbReference>
<dbReference type="GO" id="GO:0046872">
    <property type="term" value="F:metal ion binding"/>
    <property type="evidence" value="ECO:0007669"/>
    <property type="project" value="UniProtKB-KW"/>
</dbReference>
<keyword evidence="11 14" id="KW-0648">Protein biosynthesis</keyword>
<comment type="catalytic activity">
    <reaction evidence="13 14">
        <text>tRNA(Met) + L-methionine + ATP = L-methionyl-tRNA(Met) + AMP + diphosphate</text>
        <dbReference type="Rhea" id="RHEA:13481"/>
        <dbReference type="Rhea" id="RHEA-COMP:9667"/>
        <dbReference type="Rhea" id="RHEA-COMP:9698"/>
        <dbReference type="ChEBI" id="CHEBI:30616"/>
        <dbReference type="ChEBI" id="CHEBI:33019"/>
        <dbReference type="ChEBI" id="CHEBI:57844"/>
        <dbReference type="ChEBI" id="CHEBI:78442"/>
        <dbReference type="ChEBI" id="CHEBI:78530"/>
        <dbReference type="ChEBI" id="CHEBI:456215"/>
        <dbReference type="EC" id="6.1.1.10"/>
    </reaction>
</comment>
<dbReference type="EMBL" id="FXUF01000006">
    <property type="protein sequence ID" value="SMP56117.1"/>
    <property type="molecule type" value="Genomic_DNA"/>
</dbReference>
<reference evidence="16" key="1">
    <citation type="submission" date="2017-05" db="EMBL/GenBank/DDBJ databases">
        <authorList>
            <person name="Varghese N."/>
            <person name="Submissions S."/>
        </authorList>
    </citation>
    <scope>NUCLEOTIDE SEQUENCE</scope>
    <source>
        <strain evidence="16">Su22</strain>
    </source>
</reference>
<keyword evidence="10 14" id="KW-0694">RNA-binding</keyword>
<dbReference type="NCBIfam" id="NF008900">
    <property type="entry name" value="PRK12267.1"/>
    <property type="match status" value="1"/>
</dbReference>
<evidence type="ECO:0000256" key="13">
    <source>
        <dbReference type="ARBA" id="ARBA00047364"/>
    </source>
</evidence>
<dbReference type="InterPro" id="IPR041872">
    <property type="entry name" value="Anticodon_Met"/>
</dbReference>
<gene>
    <name evidence="14" type="primary">metG</name>
    <name evidence="16" type="ORF">SAMN06296020_10625</name>
</gene>
<dbReference type="Gene3D" id="3.40.50.620">
    <property type="entry name" value="HUPs"/>
    <property type="match status" value="1"/>
</dbReference>
<dbReference type="CDD" id="cd02800">
    <property type="entry name" value="tRNA_bind_EcMetRS_like"/>
    <property type="match status" value="1"/>
</dbReference>
<keyword evidence="14" id="KW-0479">Metal-binding</keyword>
<dbReference type="EC" id="6.1.1.10" evidence="14"/>
<evidence type="ECO:0000256" key="4">
    <source>
        <dbReference type="ARBA" id="ARBA00011738"/>
    </source>
</evidence>
<dbReference type="PANTHER" id="PTHR43326:SF1">
    <property type="entry name" value="METHIONINE--TRNA LIGASE, MITOCHONDRIAL"/>
    <property type="match status" value="1"/>
</dbReference>
<dbReference type="Gene3D" id="1.10.730.10">
    <property type="entry name" value="Isoleucyl-tRNA Synthetase, Domain 1"/>
    <property type="match status" value="1"/>
</dbReference>
<comment type="cofactor">
    <cofactor evidence="14">
        <name>Zn(2+)</name>
        <dbReference type="ChEBI" id="CHEBI:29105"/>
    </cofactor>
    <text evidence="14">Binds 1 zinc ion per subunit.</text>
</comment>
<dbReference type="InterPro" id="IPR012340">
    <property type="entry name" value="NA-bd_OB-fold"/>
</dbReference>
<evidence type="ECO:0000256" key="6">
    <source>
        <dbReference type="ARBA" id="ARBA00022555"/>
    </source>
</evidence>
<dbReference type="Pfam" id="PF01588">
    <property type="entry name" value="tRNA_bind"/>
    <property type="match status" value="1"/>
</dbReference>
<evidence type="ECO:0000256" key="2">
    <source>
        <dbReference type="ARBA" id="ARBA00004496"/>
    </source>
</evidence>
<dbReference type="SUPFAM" id="SSF50249">
    <property type="entry name" value="Nucleic acid-binding proteins"/>
    <property type="match status" value="1"/>
</dbReference>
<dbReference type="FunFam" id="2.40.50.140:FF:000042">
    <property type="entry name" value="Methionine--tRNA ligase"/>
    <property type="match status" value="1"/>
</dbReference>
<keyword evidence="9 14" id="KW-0067">ATP-binding</keyword>
<evidence type="ECO:0000256" key="12">
    <source>
        <dbReference type="ARBA" id="ARBA00023146"/>
    </source>
</evidence>
<dbReference type="Pfam" id="PF08264">
    <property type="entry name" value="Anticodon_1"/>
    <property type="match status" value="1"/>
</dbReference>
<evidence type="ECO:0000256" key="9">
    <source>
        <dbReference type="ARBA" id="ARBA00022840"/>
    </source>
</evidence>
<comment type="caution">
    <text evidence="16">The sequence shown here is derived from an EMBL/GenBank/DDBJ whole genome shotgun (WGS) entry which is preliminary data.</text>
</comment>
<dbReference type="InterPro" id="IPR015413">
    <property type="entry name" value="Methionyl/Leucyl_tRNA_Synth"/>
</dbReference>
<dbReference type="PANTHER" id="PTHR43326">
    <property type="entry name" value="METHIONYL-TRNA SYNTHETASE"/>
    <property type="match status" value="1"/>
</dbReference>
<dbReference type="InterPro" id="IPR014729">
    <property type="entry name" value="Rossmann-like_a/b/a_fold"/>
</dbReference>
<keyword evidence="7 14" id="KW-0436">Ligase</keyword>
<dbReference type="Gene3D" id="2.170.220.10">
    <property type="match status" value="1"/>
</dbReference>
<comment type="caution">
    <text evidence="14">Lacks conserved residue(s) required for the propagation of feature annotation.</text>
</comment>
<dbReference type="Proteomes" id="UP001158066">
    <property type="component" value="Unassembled WGS sequence"/>
</dbReference>
<dbReference type="Gene3D" id="2.40.50.140">
    <property type="entry name" value="Nucleic acid-binding proteins"/>
    <property type="match status" value="1"/>
</dbReference>
<comment type="similarity">
    <text evidence="3 14">Belongs to the class-I aminoacyl-tRNA synthetase family. MetG type 2A subfamily.</text>
</comment>
<dbReference type="NCBIfam" id="TIGR00398">
    <property type="entry name" value="metG"/>
    <property type="match status" value="1"/>
</dbReference>
<dbReference type="InterPro" id="IPR023457">
    <property type="entry name" value="Met-tRNA_synth_2"/>
</dbReference>
<dbReference type="GO" id="GO:0005524">
    <property type="term" value="F:ATP binding"/>
    <property type="evidence" value="ECO:0007669"/>
    <property type="project" value="UniProtKB-UniRule"/>
</dbReference>
<evidence type="ECO:0000256" key="7">
    <source>
        <dbReference type="ARBA" id="ARBA00022598"/>
    </source>
</evidence>
<dbReference type="InterPro" id="IPR033911">
    <property type="entry name" value="MetRS_core"/>
</dbReference>
<dbReference type="PRINTS" id="PR01041">
    <property type="entry name" value="TRNASYNTHMET"/>
</dbReference>
<feature type="domain" description="TRNA-binding" evidence="15">
    <location>
        <begin position="569"/>
        <end position="669"/>
    </location>
</feature>
<evidence type="ECO:0000313" key="16">
    <source>
        <dbReference type="EMBL" id="SMP56117.1"/>
    </source>
</evidence>
<dbReference type="GO" id="GO:0005737">
    <property type="term" value="C:cytoplasm"/>
    <property type="evidence" value="ECO:0007669"/>
    <property type="project" value="UniProtKB-SubCell"/>
</dbReference>
<keyword evidence="5 14" id="KW-0963">Cytoplasm</keyword>
<dbReference type="InterPro" id="IPR009080">
    <property type="entry name" value="tRNAsynth_Ia_anticodon-bd"/>
</dbReference>
<dbReference type="FunFam" id="2.170.220.10:FF:000002">
    <property type="entry name" value="Methionine--tRNA ligase"/>
    <property type="match status" value="1"/>
</dbReference>
<dbReference type="CDD" id="cd07957">
    <property type="entry name" value="Anticodon_Ia_Met"/>
    <property type="match status" value="1"/>
</dbReference>
<feature type="short sequence motif" description="'KMSKS' region" evidence="14">
    <location>
        <begin position="303"/>
        <end position="307"/>
    </location>
</feature>
<dbReference type="PROSITE" id="PS50886">
    <property type="entry name" value="TRBD"/>
    <property type="match status" value="1"/>
</dbReference>
<dbReference type="RefSeq" id="WP_283409197.1">
    <property type="nucleotide sequence ID" value="NZ_FXUF01000006.1"/>
</dbReference>
<evidence type="ECO:0000256" key="1">
    <source>
        <dbReference type="ARBA" id="ARBA00003314"/>
    </source>
</evidence>
<organism evidence="16 17">
    <name type="scientific">Anoxynatronum buryatiense</name>
    <dbReference type="NCBI Taxonomy" id="489973"/>
    <lineage>
        <taxon>Bacteria</taxon>
        <taxon>Bacillati</taxon>
        <taxon>Bacillota</taxon>
        <taxon>Clostridia</taxon>
        <taxon>Eubacteriales</taxon>
        <taxon>Clostridiaceae</taxon>
        <taxon>Anoxynatronum</taxon>
    </lineage>
</organism>
<feature type="short sequence motif" description="'HIGH' region" evidence="14">
    <location>
        <begin position="16"/>
        <end position="26"/>
    </location>
</feature>
<evidence type="ECO:0000256" key="5">
    <source>
        <dbReference type="ARBA" id="ARBA00022490"/>
    </source>
</evidence>
<keyword evidence="6 14" id="KW-0820">tRNA-binding</keyword>
<evidence type="ECO:0000259" key="15">
    <source>
        <dbReference type="PROSITE" id="PS50886"/>
    </source>
</evidence>
<evidence type="ECO:0000313" key="17">
    <source>
        <dbReference type="Proteomes" id="UP001158066"/>
    </source>
</evidence>
<proteinExistence type="inferred from homology"/>
<evidence type="ECO:0000256" key="11">
    <source>
        <dbReference type="ARBA" id="ARBA00022917"/>
    </source>
</evidence>
<comment type="subcellular location">
    <subcellularLocation>
        <location evidence="2 14">Cytoplasm</location>
    </subcellularLocation>
</comment>
<dbReference type="InterPro" id="IPR014758">
    <property type="entry name" value="Met-tRNA_synth"/>
</dbReference>
<dbReference type="AlphaFoldDB" id="A0AA45WWW3"/>
<feature type="binding site" evidence="14">
    <location>
        <position position="134"/>
    </location>
    <ligand>
        <name>Zn(2+)</name>
        <dbReference type="ChEBI" id="CHEBI:29105"/>
    </ligand>
</feature>
<evidence type="ECO:0000256" key="10">
    <source>
        <dbReference type="ARBA" id="ARBA00022884"/>
    </source>
</evidence>
<dbReference type="FunFam" id="1.10.730.10:FF:000026">
    <property type="entry name" value="Methionine--tRNA ligase"/>
    <property type="match status" value="1"/>
</dbReference>
<name>A0AA45WWW3_9CLOT</name>
<feature type="binding site" evidence="14">
    <location>
        <position position="149"/>
    </location>
    <ligand>
        <name>Zn(2+)</name>
        <dbReference type="ChEBI" id="CHEBI:29105"/>
    </ligand>
</feature>
<protein>
    <recommendedName>
        <fullName evidence="14">Methionine--tRNA ligase</fullName>
        <ecNumber evidence="14">6.1.1.10</ecNumber>
    </recommendedName>
    <alternativeName>
        <fullName evidence="14">Methionyl-tRNA synthetase</fullName>
        <shortName evidence="14">MetRS</shortName>
    </alternativeName>
</protein>
<dbReference type="GO" id="GO:0006431">
    <property type="term" value="P:methionyl-tRNA aminoacylation"/>
    <property type="evidence" value="ECO:0007669"/>
    <property type="project" value="UniProtKB-UniRule"/>
</dbReference>
<evidence type="ECO:0000256" key="14">
    <source>
        <dbReference type="HAMAP-Rule" id="MF_01228"/>
    </source>
</evidence>
<keyword evidence="8 14" id="KW-0547">Nucleotide-binding</keyword>
<evidence type="ECO:0000256" key="3">
    <source>
        <dbReference type="ARBA" id="ARBA00006590"/>
    </source>
</evidence>
<dbReference type="HAMAP" id="MF_01228">
    <property type="entry name" value="Met_tRNA_synth_type2"/>
    <property type="match status" value="1"/>
</dbReference>
<sequence length="669" mass="75439">MTSQQKGTYYVTTPIYYPSGKLHIGHTYTTVAADALARFKRETGHEVIFLTGTDEHGQKIQASAKAKGMAPKEYLDGMAADIKKIWKNMEISYDIFIRTTDEHHKTAVQKIFQTLYDKGDIYKGTYEGWYCTPCESFWTETQLEEGHKCPDCHREAQLTQEEAYFFKLSKYQDRLIQYYEDFPEICLPASRKNEMLNNFLKPGLEDLCVSRTSFDWGIPVPFDEKHVIYVWLDALSNYITALGWGSQENPELYHKFWPANVHLMAKEIVRFHTIIWPIMLMALELPLPKMVFGHGWILFGEDKMSKSKGNIIYPEPFIERYGIDALKYFLLREFTFGQDGNFTNTLFIQRYNADLANDLGNLVSRTVAMIQQYNEGIVPAADEKAPVDDELRTIALGAAAKVETAIDHMQFHEALEEIWKIVRRSNKYIDETTPWVLSKDPAQKPRLDTVLNHLAECLRIVSLLIRPFMGHTAAEIQKQLGLADSDTILTWEATGTFTGIPQGTKVDKGAPLFKRLDLEKEAVDLAAANDAYAVKLAGGTKAADQKADQTAQEAAHEEEPAKAEITIDEFAKIDLKVAKVLSAEKHPKADRLLVLQLQVGDETRQVVSGIAQAYTPESLVGKTVIYLKNLKPIKLRGIESQGMIMAAEDENGLGLLTVDKAMTDGASVS</sequence>
<dbReference type="PROSITE" id="PS00178">
    <property type="entry name" value="AA_TRNA_LIGASE_I"/>
    <property type="match status" value="1"/>
</dbReference>
<feature type="binding site" evidence="14">
    <location>
        <position position="152"/>
    </location>
    <ligand>
        <name>Zn(2+)</name>
        <dbReference type="ChEBI" id="CHEBI:29105"/>
    </ligand>
</feature>
<dbReference type="CDD" id="cd00814">
    <property type="entry name" value="MetRS_core"/>
    <property type="match status" value="1"/>
</dbReference>
<dbReference type="SUPFAM" id="SSF47323">
    <property type="entry name" value="Anticodon-binding domain of a subclass of class I aminoacyl-tRNA synthetases"/>
    <property type="match status" value="1"/>
</dbReference>
<feature type="binding site" evidence="14">
    <location>
        <position position="131"/>
    </location>
    <ligand>
        <name>Zn(2+)</name>
        <dbReference type="ChEBI" id="CHEBI:29105"/>
    </ligand>
</feature>
<keyword evidence="17" id="KW-1185">Reference proteome</keyword>
<dbReference type="InterPro" id="IPR004495">
    <property type="entry name" value="Met-tRNA-synth_bsu_C"/>
</dbReference>
<comment type="function">
    <text evidence="1 14">Is required not only for elongation of protein synthesis but also for the initiation of all mRNA translation through initiator tRNA(fMet) aminoacylation.</text>
</comment>
<evidence type="ECO:0000256" key="8">
    <source>
        <dbReference type="ARBA" id="ARBA00022741"/>
    </source>
</evidence>
<dbReference type="Pfam" id="PF09334">
    <property type="entry name" value="tRNA-synt_1g"/>
    <property type="match status" value="1"/>
</dbReference>
<dbReference type="GO" id="GO:0004825">
    <property type="term" value="F:methionine-tRNA ligase activity"/>
    <property type="evidence" value="ECO:0007669"/>
    <property type="project" value="UniProtKB-UniRule"/>
</dbReference>
<comment type="subunit">
    <text evidence="4 14">Homodimer.</text>
</comment>
<dbReference type="InterPro" id="IPR002547">
    <property type="entry name" value="tRNA-bd_dom"/>
</dbReference>
<dbReference type="SUPFAM" id="SSF52374">
    <property type="entry name" value="Nucleotidylyl transferase"/>
    <property type="match status" value="1"/>
</dbReference>
<keyword evidence="14" id="KW-0862">Zinc</keyword>
<keyword evidence="12 14" id="KW-0030">Aminoacyl-tRNA synthetase</keyword>
<dbReference type="InterPro" id="IPR013155">
    <property type="entry name" value="M/V/L/I-tRNA-synth_anticd-bd"/>
</dbReference>